<proteinExistence type="predicted"/>
<name>A0A851HZE0_9GAMM</name>
<comment type="caution">
    <text evidence="1">The sequence shown here is derived from an EMBL/GenBank/DDBJ whole genome shotgun (WGS) entry which is preliminary data.</text>
</comment>
<gene>
    <name evidence="1" type="ORF">HLV39_12315</name>
</gene>
<sequence length="120" mass="13350">MTDYQKTARAKEAAQEYMRGVKLRRDASQTTDKSLADKFACSQWTINRAKNALPTNVLSEEDQALVRQLAADKIAASKQLPMLTKEYLGYKHQVSRDAIDLQLELLGFVKPAAKHKAGAA</sequence>
<evidence type="ECO:0000313" key="2">
    <source>
        <dbReference type="Proteomes" id="UP000536442"/>
    </source>
</evidence>
<dbReference type="AlphaFoldDB" id="A0A851HZE0"/>
<evidence type="ECO:0000313" key="1">
    <source>
        <dbReference type="EMBL" id="NWN92275.1"/>
    </source>
</evidence>
<dbReference type="EMBL" id="JABEVQ010000006">
    <property type="protein sequence ID" value="NWN92275.1"/>
    <property type="molecule type" value="Genomic_DNA"/>
</dbReference>
<accession>A0A851HZE0</accession>
<protein>
    <submittedName>
        <fullName evidence="1">Uncharacterized protein</fullName>
    </submittedName>
</protein>
<keyword evidence="2" id="KW-1185">Reference proteome</keyword>
<organism evidence="1 2">
    <name type="scientific">Marinobacter adhaerens</name>
    <dbReference type="NCBI Taxonomy" id="1033846"/>
    <lineage>
        <taxon>Bacteria</taxon>
        <taxon>Pseudomonadati</taxon>
        <taxon>Pseudomonadota</taxon>
        <taxon>Gammaproteobacteria</taxon>
        <taxon>Pseudomonadales</taxon>
        <taxon>Marinobacteraceae</taxon>
        <taxon>Marinobacter</taxon>
    </lineage>
</organism>
<dbReference type="Proteomes" id="UP000536442">
    <property type="component" value="Unassembled WGS sequence"/>
</dbReference>
<reference evidence="1 2" key="1">
    <citation type="submission" date="2020-03" db="EMBL/GenBank/DDBJ databases">
        <title>Metagenomic, metatranscriptomic, and metabolomic analyses revealed the key microbes and metabolic features during the fermentation of ganjang, Korean traditional soy sauce.</title>
        <authorList>
            <person name="Chun B.H."/>
            <person name="Jeon C.O."/>
        </authorList>
    </citation>
    <scope>NUCLEOTIDE SEQUENCE [LARGE SCALE GENOMIC DNA]</scope>
    <source>
        <strain evidence="1 2">KG14</strain>
    </source>
</reference>